<name>A0A5C5V5X2_9BACT</name>
<dbReference type="InterPro" id="IPR028994">
    <property type="entry name" value="Integrin_alpha_N"/>
</dbReference>
<dbReference type="InterPro" id="IPR011519">
    <property type="entry name" value="UnbV_ASPIC"/>
</dbReference>
<gene>
    <name evidence="4" type="ORF">KOR34_37720</name>
</gene>
<keyword evidence="5" id="KW-1185">Reference proteome</keyword>
<feature type="chain" id="PRO_5022732084" evidence="2">
    <location>
        <begin position="31"/>
        <end position="594"/>
    </location>
</feature>
<dbReference type="RefSeq" id="WP_146566958.1">
    <property type="nucleotide sequence ID" value="NZ_SIHJ01000002.1"/>
</dbReference>
<dbReference type="InterPro" id="IPR027039">
    <property type="entry name" value="Crtac1"/>
</dbReference>
<feature type="domain" description="ASPIC/UnbV" evidence="3">
    <location>
        <begin position="446"/>
        <end position="518"/>
    </location>
</feature>
<evidence type="ECO:0000313" key="5">
    <source>
        <dbReference type="Proteomes" id="UP000316714"/>
    </source>
</evidence>
<evidence type="ECO:0000256" key="2">
    <source>
        <dbReference type="SAM" id="SignalP"/>
    </source>
</evidence>
<dbReference type="AlphaFoldDB" id="A0A5C5V5X2"/>
<evidence type="ECO:0000259" key="3">
    <source>
        <dbReference type="Pfam" id="PF07593"/>
    </source>
</evidence>
<dbReference type="PANTHER" id="PTHR16026:SF0">
    <property type="entry name" value="CARTILAGE ACIDIC PROTEIN 1"/>
    <property type="match status" value="1"/>
</dbReference>
<evidence type="ECO:0000313" key="4">
    <source>
        <dbReference type="EMBL" id="TWT33936.1"/>
    </source>
</evidence>
<keyword evidence="1 2" id="KW-0732">Signal</keyword>
<dbReference type="Pfam" id="PF13517">
    <property type="entry name" value="FG-GAP_3"/>
    <property type="match status" value="2"/>
</dbReference>
<dbReference type="PANTHER" id="PTHR16026">
    <property type="entry name" value="CARTILAGE ACIDIC PROTEIN 1"/>
    <property type="match status" value="1"/>
</dbReference>
<sequence precursor="true">MRVENRRRGWRLSRVVPLFLAFATVGSANAAFTEQGATILGGANYSARSVSLADIDNDGDLDAYFQGSTSSARQLWRNNTIGSGSPAFTNITSSMLPSGLSSSWSSAWADYNGDGLVDVFIGQTNSSGNTGTVLRNNPWGFSNVSASTGLNDPGFHQNVGWADIDNDRDLDLLIGMEGPFERHEVYLQGPSGSFTPVGAQTGFQVAHGTKAYGMAIGDTDGDGDLDVYISTCRSAGNIRNNFFQNMLVETGTLGFVDIADSNGTQFYDNSYGSEFIDLDNDGDLDLYMTGADGSDTKIWRNDGGNQFTDVDSITGHKLLSTNGVDFNGSKAVDYDNDGDLDLYFHDNLSANGNQRLFRNDGGWQFTDVTAIEGLDTAAGGAPVGAGAYDSAWGDLDLDGDQDLITPNNSTLNGVPTPERVYISDASTNGNHWLYVELDGPAYNTTGVGASVYAEVAEGELAGATLRREANTNPGTFNQSDLPVHFGLADAATIEELRVVWPDGTKQTVGQVAANQRLTISYLPGDYSGDGVVDAADYVVWRDGLGGVYQQSDYLVWRDNFGASLATDAGSTIPEPVATGLACLIAMACGFRRAR</sequence>
<organism evidence="4 5">
    <name type="scientific">Posidoniimonas corsicana</name>
    <dbReference type="NCBI Taxonomy" id="1938618"/>
    <lineage>
        <taxon>Bacteria</taxon>
        <taxon>Pseudomonadati</taxon>
        <taxon>Planctomycetota</taxon>
        <taxon>Planctomycetia</taxon>
        <taxon>Pirellulales</taxon>
        <taxon>Lacipirellulaceae</taxon>
        <taxon>Posidoniimonas</taxon>
    </lineage>
</organism>
<dbReference type="EMBL" id="SIHJ01000002">
    <property type="protein sequence ID" value="TWT33936.1"/>
    <property type="molecule type" value="Genomic_DNA"/>
</dbReference>
<accession>A0A5C5V5X2</accession>
<dbReference type="Gene3D" id="2.130.10.130">
    <property type="entry name" value="Integrin alpha, N-terminal"/>
    <property type="match status" value="1"/>
</dbReference>
<proteinExistence type="predicted"/>
<dbReference type="InterPro" id="IPR013517">
    <property type="entry name" value="FG-GAP"/>
</dbReference>
<dbReference type="SUPFAM" id="SSF69318">
    <property type="entry name" value="Integrin alpha N-terminal domain"/>
    <property type="match status" value="1"/>
</dbReference>
<dbReference type="Proteomes" id="UP000316714">
    <property type="component" value="Unassembled WGS sequence"/>
</dbReference>
<evidence type="ECO:0000256" key="1">
    <source>
        <dbReference type="ARBA" id="ARBA00022729"/>
    </source>
</evidence>
<comment type="caution">
    <text evidence="4">The sequence shown here is derived from an EMBL/GenBank/DDBJ whole genome shotgun (WGS) entry which is preliminary data.</text>
</comment>
<dbReference type="Pfam" id="PF07593">
    <property type="entry name" value="UnbV_ASPIC"/>
    <property type="match status" value="1"/>
</dbReference>
<dbReference type="OrthoDB" id="5287961at2"/>
<protein>
    <submittedName>
        <fullName evidence="4">FG-GAP repeat protein</fullName>
    </submittedName>
</protein>
<feature type="signal peptide" evidence="2">
    <location>
        <begin position="1"/>
        <end position="30"/>
    </location>
</feature>
<reference evidence="4 5" key="1">
    <citation type="submission" date="2019-02" db="EMBL/GenBank/DDBJ databases">
        <title>Deep-cultivation of Planctomycetes and their phenomic and genomic characterization uncovers novel biology.</title>
        <authorList>
            <person name="Wiegand S."/>
            <person name="Jogler M."/>
            <person name="Boedeker C."/>
            <person name="Pinto D."/>
            <person name="Vollmers J."/>
            <person name="Rivas-Marin E."/>
            <person name="Kohn T."/>
            <person name="Peeters S.H."/>
            <person name="Heuer A."/>
            <person name="Rast P."/>
            <person name="Oberbeckmann S."/>
            <person name="Bunk B."/>
            <person name="Jeske O."/>
            <person name="Meyerdierks A."/>
            <person name="Storesund J.E."/>
            <person name="Kallscheuer N."/>
            <person name="Luecker S."/>
            <person name="Lage O.M."/>
            <person name="Pohl T."/>
            <person name="Merkel B.J."/>
            <person name="Hornburger P."/>
            <person name="Mueller R.-W."/>
            <person name="Bruemmer F."/>
            <person name="Labrenz M."/>
            <person name="Spormann A.M."/>
            <person name="Op Den Camp H."/>
            <person name="Overmann J."/>
            <person name="Amann R."/>
            <person name="Jetten M.S.M."/>
            <person name="Mascher T."/>
            <person name="Medema M.H."/>
            <person name="Devos D.P."/>
            <person name="Kaster A.-K."/>
            <person name="Ovreas L."/>
            <person name="Rohde M."/>
            <person name="Galperin M.Y."/>
            <person name="Jogler C."/>
        </authorList>
    </citation>
    <scope>NUCLEOTIDE SEQUENCE [LARGE SCALE GENOMIC DNA]</scope>
    <source>
        <strain evidence="4 5">KOR34</strain>
    </source>
</reference>